<gene>
    <name evidence="2" type="ORF">SAMN06264346_108183</name>
</gene>
<feature type="transmembrane region" description="Helical" evidence="1">
    <location>
        <begin position="7"/>
        <end position="24"/>
    </location>
</feature>
<keyword evidence="1" id="KW-0812">Transmembrane</keyword>
<dbReference type="RefSeq" id="WP_283422630.1">
    <property type="nucleotide sequence ID" value="NZ_FXTZ01000008.1"/>
</dbReference>
<keyword evidence="3" id="KW-1185">Reference proteome</keyword>
<keyword evidence="1" id="KW-0472">Membrane</keyword>
<proteinExistence type="predicted"/>
<dbReference type="Proteomes" id="UP001157960">
    <property type="component" value="Unassembled WGS sequence"/>
</dbReference>
<protein>
    <submittedName>
        <fullName evidence="2">Uncharacterized protein</fullName>
    </submittedName>
</protein>
<accession>A0ABY1P3V1</accession>
<sequence>MNNRNLSLPFIIVAIILGITIYKHFDFDTFTFKETWLDYLYIATFIYVMYILLKKKKVND</sequence>
<name>A0ABY1P3V1_9FLAO</name>
<comment type="caution">
    <text evidence="2">The sequence shown here is derived from an EMBL/GenBank/DDBJ whole genome shotgun (WGS) entry which is preliminary data.</text>
</comment>
<organism evidence="2 3">
    <name type="scientific">Chryseobacterium profundimaris</name>
    <dbReference type="NCBI Taxonomy" id="1387275"/>
    <lineage>
        <taxon>Bacteria</taxon>
        <taxon>Pseudomonadati</taxon>
        <taxon>Bacteroidota</taxon>
        <taxon>Flavobacteriia</taxon>
        <taxon>Flavobacteriales</taxon>
        <taxon>Weeksellaceae</taxon>
        <taxon>Chryseobacterium group</taxon>
        <taxon>Chryseobacterium</taxon>
    </lineage>
</organism>
<evidence type="ECO:0000313" key="3">
    <source>
        <dbReference type="Proteomes" id="UP001157960"/>
    </source>
</evidence>
<evidence type="ECO:0000256" key="1">
    <source>
        <dbReference type="SAM" id="Phobius"/>
    </source>
</evidence>
<evidence type="ECO:0000313" key="2">
    <source>
        <dbReference type="EMBL" id="SMP25773.1"/>
    </source>
</evidence>
<reference evidence="2 3" key="1">
    <citation type="submission" date="2017-05" db="EMBL/GenBank/DDBJ databases">
        <authorList>
            <person name="Varghese N."/>
            <person name="Submissions S."/>
        </authorList>
    </citation>
    <scope>NUCLEOTIDE SEQUENCE [LARGE SCALE GENOMIC DNA]</scope>
    <source>
        <strain evidence="2 3">DSM 28214</strain>
    </source>
</reference>
<keyword evidence="1" id="KW-1133">Transmembrane helix</keyword>
<feature type="transmembrane region" description="Helical" evidence="1">
    <location>
        <begin position="36"/>
        <end position="53"/>
    </location>
</feature>
<dbReference type="EMBL" id="FXTZ01000008">
    <property type="protein sequence ID" value="SMP25773.1"/>
    <property type="molecule type" value="Genomic_DNA"/>
</dbReference>